<dbReference type="InterPro" id="IPR022006">
    <property type="entry name" value="INCENP_N"/>
</dbReference>
<gene>
    <name evidence="20" type="primary">LOC129323480</name>
</gene>
<dbReference type="RefSeq" id="XP_054825995.1">
    <property type="nucleotide sequence ID" value="XM_054970020.1"/>
</dbReference>
<dbReference type="Pfam" id="PF12178">
    <property type="entry name" value="INCENP_N"/>
    <property type="match status" value="1"/>
</dbReference>
<feature type="region of interest" description="Disordered" evidence="16">
    <location>
        <begin position="239"/>
        <end position="270"/>
    </location>
</feature>
<feature type="compositionally biased region" description="Basic and acidic residues" evidence="16">
    <location>
        <begin position="494"/>
        <end position="534"/>
    </location>
</feature>
<dbReference type="GO" id="GO:0030496">
    <property type="term" value="C:midbody"/>
    <property type="evidence" value="ECO:0007669"/>
    <property type="project" value="UniProtKB-SubCell"/>
</dbReference>
<keyword evidence="7" id="KW-0963">Cytoplasm</keyword>
<evidence type="ECO:0000256" key="2">
    <source>
        <dbReference type="ARBA" id="ARBA00004186"/>
    </source>
</evidence>
<evidence type="ECO:0000256" key="7">
    <source>
        <dbReference type="ARBA" id="ARBA00022490"/>
    </source>
</evidence>
<keyword evidence="14" id="KW-0131">Cell cycle</keyword>
<keyword evidence="6" id="KW-0158">Chromosome</keyword>
<dbReference type="Gene3D" id="6.10.250.2990">
    <property type="match status" value="1"/>
</dbReference>
<feature type="compositionally biased region" description="Basic and acidic residues" evidence="16">
    <location>
        <begin position="609"/>
        <end position="619"/>
    </location>
</feature>
<feature type="compositionally biased region" description="Basic and acidic residues" evidence="16">
    <location>
        <begin position="367"/>
        <end position="377"/>
    </location>
</feature>
<evidence type="ECO:0000256" key="15">
    <source>
        <dbReference type="ARBA" id="ARBA00023328"/>
    </source>
</evidence>
<keyword evidence="13" id="KW-0539">Nucleus</keyword>
<evidence type="ECO:0000313" key="19">
    <source>
        <dbReference type="Proteomes" id="UP001190640"/>
    </source>
</evidence>
<name>A0AA97KL11_EUBMA</name>
<evidence type="ECO:0000256" key="11">
    <source>
        <dbReference type="ARBA" id="ARBA00022838"/>
    </source>
</evidence>
<dbReference type="KEGG" id="emc:129323480"/>
<evidence type="ECO:0000256" key="12">
    <source>
        <dbReference type="ARBA" id="ARBA00023212"/>
    </source>
</evidence>
<reference evidence="20" key="1">
    <citation type="submission" date="2025-08" db="UniProtKB">
        <authorList>
            <consortium name="RefSeq"/>
        </authorList>
    </citation>
    <scope>IDENTIFICATION</scope>
    <source>
        <tissue evidence="20">Blood</tissue>
    </source>
</reference>
<keyword evidence="12" id="KW-0206">Cytoskeleton</keyword>
<dbReference type="GO" id="GO:0005634">
    <property type="term" value="C:nucleus"/>
    <property type="evidence" value="ECO:0007669"/>
    <property type="project" value="UniProtKB-SubCell"/>
</dbReference>
<evidence type="ECO:0000313" key="20">
    <source>
        <dbReference type="RefSeq" id="XP_054825995.1"/>
    </source>
</evidence>
<keyword evidence="19" id="KW-1185">Reference proteome</keyword>
<accession>A0AA97KL11</accession>
<feature type="region of interest" description="Disordered" evidence="16">
    <location>
        <begin position="708"/>
        <end position="753"/>
    </location>
</feature>
<evidence type="ECO:0000256" key="16">
    <source>
        <dbReference type="SAM" id="MobiDB-lite"/>
    </source>
</evidence>
<keyword evidence="10" id="KW-0498">Mitosis</keyword>
<dbReference type="Proteomes" id="UP001190640">
    <property type="component" value="Chromosome 2"/>
</dbReference>
<keyword evidence="15" id="KW-0137">Centromere</keyword>
<evidence type="ECO:0000259" key="17">
    <source>
        <dbReference type="Pfam" id="PF03941"/>
    </source>
</evidence>
<dbReference type="GO" id="GO:0005874">
    <property type="term" value="C:microtubule"/>
    <property type="evidence" value="ECO:0007669"/>
    <property type="project" value="UniProtKB-KW"/>
</dbReference>
<evidence type="ECO:0000256" key="13">
    <source>
        <dbReference type="ARBA" id="ARBA00023242"/>
    </source>
</evidence>
<dbReference type="Pfam" id="PF03941">
    <property type="entry name" value="INCENP_ARK-bind"/>
    <property type="match status" value="1"/>
</dbReference>
<dbReference type="GeneID" id="129323480"/>
<keyword evidence="8" id="KW-0132">Cell division</keyword>
<evidence type="ECO:0000256" key="8">
    <source>
        <dbReference type="ARBA" id="ARBA00022618"/>
    </source>
</evidence>
<feature type="region of interest" description="Disordered" evidence="16">
    <location>
        <begin position="630"/>
        <end position="649"/>
    </location>
</feature>
<dbReference type="PANTHER" id="PTHR13142:SF3">
    <property type="entry name" value="INNER CENTROMERE PROTEIN ARK-BINDING DOMAIN-CONTAINING PROTEIN"/>
    <property type="match status" value="1"/>
</dbReference>
<evidence type="ECO:0000256" key="4">
    <source>
        <dbReference type="ARBA" id="ARBA00004629"/>
    </source>
</evidence>
<protein>
    <submittedName>
        <fullName evidence="20">Inner centromere protein-like</fullName>
    </submittedName>
</protein>
<sequence>MAEATEPTHFLDVCRQKFSEFMFNAEHKCLIWLREIEEEAMKMFDSNLHAEPALMPKTPSQRKHRKKKRSSSFKDDNKELTRKRLSKRRSGVKPASFIELSLSKEDLEIAAFCQTHFVTKETSDTQCDKTVMHPVEERELGVDSNKNIEGEMDEEVSNSNVCPDGHFLDRVGASEVAGVSDVSAVVLPNPLDPTRTGKDWDAFRLSTSTPKLSLSRKPAGGEERFLVQQVDYNVVQEGALSQDVKDSSGTSGGSQPGHRSSNRPHKKKRVSLVEKYSLTSKRKSMIRKSISKSIAKKKAARNSSSASSRVSCRSSIEMFMDGETSKNGPSLLQNAQSDEEMKMLQKTPCTLDVPVLVGICAAENSDHSEMEKGKVCSEESSAVKMTGSQDGGSEIQSSQPREQDIRRQSYKQALDELPSAQPTKAEDPSSSSPKTFPNPANKALPPSGPARIARPFKNFFQTMQKSHLLKPPGSPGPSSIMKSFVKHTTSATKPDTKERERQRLESLRKKQEAEQQRKQKVEEEKKRRLEEMKLKREERLRKALQARERVEQMEEEKRKRMEQKFSQHEERSEKVREEKMAEEKTKKKVSMKKMWDTEARKQKTLPMEEEQKLQEPEKWKTVGEIKKMLEHNNAKQTKERQHGQQDKEKWVKQLELAVVTEEEENHKQEEKSPANLELLPQEKKAKHVEAVPAASKWLNITAQKSPISACNHVNPQGLKDSKSLKVNPNDYGMDLNSDDSTDDESQPRRPIPSWATGLQLNEAVTYQYYNPPDIDTFFGQILSPKLENIFYKSKPRYFKRTSSAVWQSPPLPGTKTVLCASSSVKKY</sequence>
<feature type="region of interest" description="Disordered" evidence="16">
    <location>
        <begin position="548"/>
        <end position="619"/>
    </location>
</feature>
<evidence type="ECO:0000256" key="1">
    <source>
        <dbReference type="ARBA" id="ARBA00004123"/>
    </source>
</evidence>
<feature type="compositionally biased region" description="Basic and acidic residues" evidence="16">
    <location>
        <begin position="548"/>
        <end position="585"/>
    </location>
</feature>
<dbReference type="GO" id="GO:0051310">
    <property type="term" value="P:metaphase chromosome alignment"/>
    <property type="evidence" value="ECO:0007669"/>
    <property type="project" value="TreeGrafter"/>
</dbReference>
<feature type="domain" description="Inner centromere protein ARK-binding" evidence="17">
    <location>
        <begin position="734"/>
        <end position="790"/>
    </location>
</feature>
<feature type="compositionally biased region" description="Basic and acidic residues" evidence="16">
    <location>
        <begin position="72"/>
        <end position="82"/>
    </location>
</feature>
<feature type="domain" description="Chromosome passenger complex (CPC) protein INCENP N-terminal" evidence="18">
    <location>
        <begin position="7"/>
        <end position="40"/>
    </location>
</feature>
<dbReference type="GO" id="GO:0000281">
    <property type="term" value="P:mitotic cytokinesis"/>
    <property type="evidence" value="ECO:0007669"/>
    <property type="project" value="TreeGrafter"/>
</dbReference>
<evidence type="ECO:0000256" key="10">
    <source>
        <dbReference type="ARBA" id="ARBA00022776"/>
    </source>
</evidence>
<proteinExistence type="inferred from homology"/>
<dbReference type="Gene3D" id="1.20.5.3600">
    <property type="match status" value="1"/>
</dbReference>
<feature type="region of interest" description="Disordered" evidence="16">
    <location>
        <begin position="367"/>
        <end position="534"/>
    </location>
</feature>
<feature type="compositionally biased region" description="Basic residues" evidence="16">
    <location>
        <begin position="260"/>
        <end position="270"/>
    </location>
</feature>
<feature type="compositionally biased region" description="Low complexity" evidence="16">
    <location>
        <begin position="301"/>
        <end position="312"/>
    </location>
</feature>
<keyword evidence="9" id="KW-0493">Microtubule</keyword>
<dbReference type="GO" id="GO:0032133">
    <property type="term" value="C:chromosome passenger complex"/>
    <property type="evidence" value="ECO:0007669"/>
    <property type="project" value="TreeGrafter"/>
</dbReference>
<evidence type="ECO:0000256" key="3">
    <source>
        <dbReference type="ARBA" id="ARBA00004214"/>
    </source>
</evidence>
<feature type="region of interest" description="Disordered" evidence="16">
    <location>
        <begin position="51"/>
        <end position="88"/>
    </location>
</feature>
<evidence type="ECO:0000256" key="5">
    <source>
        <dbReference type="ARBA" id="ARBA00010042"/>
    </source>
</evidence>
<dbReference type="GO" id="GO:0051257">
    <property type="term" value="P:meiotic spindle midzone assembly"/>
    <property type="evidence" value="ECO:0007669"/>
    <property type="project" value="TreeGrafter"/>
</dbReference>
<feature type="compositionally biased region" description="Basic residues" evidence="16">
    <location>
        <begin position="60"/>
        <end position="71"/>
    </location>
</feature>
<comment type="similarity">
    <text evidence="5">Belongs to the INCENP family.</text>
</comment>
<comment type="subcellular location">
    <subcellularLocation>
        <location evidence="4">Chromosome</location>
        <location evidence="4">Centromere</location>
        <location evidence="4">Kinetochore</location>
    </subcellularLocation>
    <subcellularLocation>
        <location evidence="2">Cytoplasm</location>
        <location evidence="2">Cytoskeleton</location>
        <location evidence="2">Spindle</location>
    </subcellularLocation>
    <subcellularLocation>
        <location evidence="3">Midbody</location>
    </subcellularLocation>
    <subcellularLocation>
        <location evidence="1">Nucleus</location>
    </subcellularLocation>
</comment>
<dbReference type="PANTHER" id="PTHR13142">
    <property type="entry name" value="INNER CENTROMERE PROTEIN"/>
    <property type="match status" value="1"/>
</dbReference>
<evidence type="ECO:0000256" key="9">
    <source>
        <dbReference type="ARBA" id="ARBA00022701"/>
    </source>
</evidence>
<feature type="compositionally biased region" description="Basic residues" evidence="16">
    <location>
        <begin position="283"/>
        <end position="300"/>
    </location>
</feature>
<dbReference type="AlphaFoldDB" id="A0AA97KL11"/>
<evidence type="ECO:0000259" key="18">
    <source>
        <dbReference type="Pfam" id="PF12178"/>
    </source>
</evidence>
<evidence type="ECO:0000256" key="6">
    <source>
        <dbReference type="ARBA" id="ARBA00022454"/>
    </source>
</evidence>
<feature type="region of interest" description="Disordered" evidence="16">
    <location>
        <begin position="283"/>
        <end position="312"/>
    </location>
</feature>
<dbReference type="InterPro" id="IPR005635">
    <property type="entry name" value="Inner_centromere_prot_ARK-bd"/>
</dbReference>
<keyword evidence="11" id="KW-0995">Kinetochore</keyword>
<dbReference type="GO" id="GO:0000776">
    <property type="term" value="C:kinetochore"/>
    <property type="evidence" value="ECO:0007669"/>
    <property type="project" value="UniProtKB-KW"/>
</dbReference>
<dbReference type="GO" id="GO:1990385">
    <property type="term" value="C:meiotic spindle midzone"/>
    <property type="evidence" value="ECO:0007669"/>
    <property type="project" value="TreeGrafter"/>
</dbReference>
<evidence type="ECO:0000256" key="14">
    <source>
        <dbReference type="ARBA" id="ARBA00023306"/>
    </source>
</evidence>
<organism evidence="19 20">
    <name type="scientific">Eublepharis macularius</name>
    <name type="common">Leopard gecko</name>
    <name type="synonym">Cyrtodactylus macularius</name>
    <dbReference type="NCBI Taxonomy" id="481883"/>
    <lineage>
        <taxon>Eukaryota</taxon>
        <taxon>Metazoa</taxon>
        <taxon>Chordata</taxon>
        <taxon>Craniata</taxon>
        <taxon>Vertebrata</taxon>
        <taxon>Euteleostomi</taxon>
        <taxon>Lepidosauria</taxon>
        <taxon>Squamata</taxon>
        <taxon>Bifurcata</taxon>
        <taxon>Gekkota</taxon>
        <taxon>Eublepharidae</taxon>
        <taxon>Eublepharinae</taxon>
        <taxon>Eublepharis</taxon>
    </lineage>
</organism>